<evidence type="ECO:0000313" key="4">
    <source>
        <dbReference type="Proteomes" id="UP000784294"/>
    </source>
</evidence>
<dbReference type="OrthoDB" id="10253113at2759"/>
<protein>
    <recommendedName>
        <fullName evidence="2">Iron hydrogenase large subunit C-terminal domain-containing protein</fullName>
    </recommendedName>
</protein>
<evidence type="ECO:0000256" key="1">
    <source>
        <dbReference type="ARBA" id="ARBA00006596"/>
    </source>
</evidence>
<name>A0A3S5AK53_9PLAT</name>
<dbReference type="Proteomes" id="UP000784294">
    <property type="component" value="Unassembled WGS sequence"/>
</dbReference>
<dbReference type="Pfam" id="PF02906">
    <property type="entry name" value="Fe_hyd_lg_C"/>
    <property type="match status" value="1"/>
</dbReference>
<dbReference type="InterPro" id="IPR050340">
    <property type="entry name" value="Cytosolic_Fe-S_CAF"/>
</dbReference>
<comment type="similarity">
    <text evidence="1">Belongs to the NARF family.</text>
</comment>
<dbReference type="Gene3D" id="3.40.50.1780">
    <property type="match status" value="1"/>
</dbReference>
<proteinExistence type="inferred from homology"/>
<evidence type="ECO:0000313" key="3">
    <source>
        <dbReference type="EMBL" id="VEL31406.1"/>
    </source>
</evidence>
<comment type="caution">
    <text evidence="3">The sequence shown here is derived from an EMBL/GenBank/DDBJ whole genome shotgun (WGS) entry which is preliminary data.</text>
</comment>
<dbReference type="AlphaFoldDB" id="A0A3S5AK53"/>
<evidence type="ECO:0000259" key="2">
    <source>
        <dbReference type="Pfam" id="PF02906"/>
    </source>
</evidence>
<accession>A0A3S5AK53</accession>
<gene>
    <name evidence="3" type="ORF">PXEA_LOCUS24846</name>
</gene>
<sequence>MSSIASNLDDIPFLSKFIDSGSTDREIFTKTRILITYLSQKAGFHFVLDTTWCRDVVLKEEINAFCDRFNANSNTELPLPLFSSSCPGWICYAEKTNGNFSDVAGHEPNAFSLVKHLSPVRSPQQTVGFILKQVIADVSAGDIYHVAIMPCFDKKLEASRSEFSCTLPDGSTSEPDVDLVLSTKEFVDFLNVINDDGKLLTTQPPKLIATLEEVSARLKDQRLGIFR</sequence>
<dbReference type="EMBL" id="CAAALY010121999">
    <property type="protein sequence ID" value="VEL31406.1"/>
    <property type="molecule type" value="Genomic_DNA"/>
</dbReference>
<reference evidence="3" key="1">
    <citation type="submission" date="2018-11" db="EMBL/GenBank/DDBJ databases">
        <authorList>
            <consortium name="Pathogen Informatics"/>
        </authorList>
    </citation>
    <scope>NUCLEOTIDE SEQUENCE</scope>
</reference>
<keyword evidence="4" id="KW-1185">Reference proteome</keyword>
<dbReference type="InterPro" id="IPR009016">
    <property type="entry name" value="Fe_hydrogenase"/>
</dbReference>
<organism evidence="3 4">
    <name type="scientific">Protopolystoma xenopodis</name>
    <dbReference type="NCBI Taxonomy" id="117903"/>
    <lineage>
        <taxon>Eukaryota</taxon>
        <taxon>Metazoa</taxon>
        <taxon>Spiralia</taxon>
        <taxon>Lophotrochozoa</taxon>
        <taxon>Platyhelminthes</taxon>
        <taxon>Monogenea</taxon>
        <taxon>Polyopisthocotylea</taxon>
        <taxon>Polystomatidea</taxon>
        <taxon>Polystomatidae</taxon>
        <taxon>Protopolystoma</taxon>
    </lineage>
</organism>
<dbReference type="PANTHER" id="PTHR11615">
    <property type="entry name" value="NITRATE, FORMATE, IRON DEHYDROGENASE"/>
    <property type="match status" value="1"/>
</dbReference>
<feature type="domain" description="Iron hydrogenase large subunit C-terminal" evidence="2">
    <location>
        <begin position="31"/>
        <end position="192"/>
    </location>
</feature>
<feature type="non-terminal residue" evidence="3">
    <location>
        <position position="227"/>
    </location>
</feature>
<dbReference type="SUPFAM" id="SSF53920">
    <property type="entry name" value="Fe-only hydrogenase"/>
    <property type="match status" value="1"/>
</dbReference>
<dbReference type="InterPro" id="IPR004108">
    <property type="entry name" value="Fe_hydrogenase_lsu_C"/>
</dbReference>